<dbReference type="SMART" id="SM01114">
    <property type="entry name" value="CXC"/>
    <property type="match status" value="1"/>
</dbReference>
<feature type="region of interest" description="Disordered" evidence="12">
    <location>
        <begin position="177"/>
        <end position="202"/>
    </location>
</feature>
<dbReference type="InterPro" id="IPR001005">
    <property type="entry name" value="SANT/Myb"/>
</dbReference>
<proteinExistence type="predicted"/>
<comment type="subcellular location">
    <subcellularLocation>
        <location evidence="1">Nucleus</location>
    </subcellularLocation>
</comment>
<dbReference type="GO" id="GO:0140951">
    <property type="term" value="F:histone H3K27 trimethyltransferase activity"/>
    <property type="evidence" value="ECO:0007669"/>
    <property type="project" value="UniProtKB-EC"/>
</dbReference>
<dbReference type="SMART" id="SM00717">
    <property type="entry name" value="SANT"/>
    <property type="match status" value="2"/>
</dbReference>
<dbReference type="InterPro" id="IPR026489">
    <property type="entry name" value="CXC_dom"/>
</dbReference>
<dbReference type="CDD" id="cd19218">
    <property type="entry name" value="SET_EZH2"/>
    <property type="match status" value="1"/>
</dbReference>
<evidence type="ECO:0000256" key="6">
    <source>
        <dbReference type="ARBA" id="ARBA00022691"/>
    </source>
</evidence>
<dbReference type="PANTHER" id="PTHR45747:SF4">
    <property type="entry name" value="HISTONE-LYSINE N-METHYLTRANSFERASE E(Z)"/>
    <property type="match status" value="1"/>
</dbReference>
<evidence type="ECO:0000313" key="16">
    <source>
        <dbReference type="Proteomes" id="UP001516400"/>
    </source>
</evidence>
<reference evidence="15 16" key="1">
    <citation type="journal article" date="2021" name="BMC Biol.">
        <title>Horizontally acquired antibacterial genes associated with adaptive radiation of ladybird beetles.</title>
        <authorList>
            <person name="Li H.S."/>
            <person name="Tang X.F."/>
            <person name="Huang Y.H."/>
            <person name="Xu Z.Y."/>
            <person name="Chen M.L."/>
            <person name="Du X.Y."/>
            <person name="Qiu B.Y."/>
            <person name="Chen P.T."/>
            <person name="Zhang W."/>
            <person name="Slipinski A."/>
            <person name="Escalona H.E."/>
            <person name="Waterhouse R.M."/>
            <person name="Zwick A."/>
            <person name="Pang H."/>
        </authorList>
    </citation>
    <scope>NUCLEOTIDE SEQUENCE [LARGE SCALE GENOMIC DNA]</scope>
    <source>
        <strain evidence="15">SYSU2018</strain>
    </source>
</reference>
<evidence type="ECO:0000256" key="11">
    <source>
        <dbReference type="ARBA" id="ARBA00048568"/>
    </source>
</evidence>
<evidence type="ECO:0000256" key="9">
    <source>
        <dbReference type="ARBA" id="ARBA00023163"/>
    </source>
</evidence>
<keyword evidence="3" id="KW-0678">Repressor</keyword>
<evidence type="ECO:0000256" key="8">
    <source>
        <dbReference type="ARBA" id="ARBA00023015"/>
    </source>
</evidence>
<dbReference type="InterPro" id="IPR033467">
    <property type="entry name" value="Tesmin/TSO1-like_CXC"/>
</dbReference>
<organism evidence="15 16">
    <name type="scientific">Cryptolaemus montrouzieri</name>
    <dbReference type="NCBI Taxonomy" id="559131"/>
    <lineage>
        <taxon>Eukaryota</taxon>
        <taxon>Metazoa</taxon>
        <taxon>Ecdysozoa</taxon>
        <taxon>Arthropoda</taxon>
        <taxon>Hexapoda</taxon>
        <taxon>Insecta</taxon>
        <taxon>Pterygota</taxon>
        <taxon>Neoptera</taxon>
        <taxon>Endopterygota</taxon>
        <taxon>Coleoptera</taxon>
        <taxon>Polyphaga</taxon>
        <taxon>Cucujiformia</taxon>
        <taxon>Coccinelloidea</taxon>
        <taxon>Coccinellidae</taxon>
        <taxon>Scymninae</taxon>
        <taxon>Scymnini</taxon>
        <taxon>Cryptolaemus</taxon>
    </lineage>
</organism>
<sequence>MSKSKVSNEWKRRVKHEYLRLRQQKRYKRADEIKLSWNQNRNKMNELLLTEHERWRESKAIWVPTPELPPHVTCMKKSEVIGNEGDIQVAPIKIINAVTPIPTMYTWAPIQQNFMVEDETVLHNIPYMGDEILDQDGTFIEELIKNYDGKVHGDRESGFIDDELFVELVHALMQYQEKDRPEKKEKEKDKKDEEDSKVEKKKKSDMEFPINVIFQAISSQFPDKGGPEELREKYIELTERTDPNAPPECTPNIDGANAASVPREQTLHSFHTLFCRRCFKYDCFLHRLQPCHPGPNLQKRRGPDLKPFTDPCGVDCFMLLDAVKEKMAEKAKQDEETEKEAKNKQQVKEPVATTASDNTKTATTSNPRKITKQQSVDSGNEASSEDSNDSNKYKDSNDDPVSTATSFSLLGLMGANDHKEWTGSDESLFRVLHKVFFNNYCAIAQMMLTKTCQQVYHFAQKEDAIIPAEETLKDYTPPRKKKKKHRLWSMHCRKIQLKKESNSNHVYNFSPCDHPGQNCDAHCPCIGAQNFCEKFCQCSSDCQNRFPGCRCKAQCNTKQCPCYLAVRECDPDLCQTCGADQFDISKITCKNVSVQRALHKHLLMAPSDVAGWGIFLKDSAQKNEFISEYCGEIISQDEADRRGKVYDKYMCSFLFNLNNDFVVDATRKGNKIRFANHSINPNCYAKVMMVNGDHRIGIFAKRAIQPGEELFFDYRYGPTEQLKFVGIEREMEFL</sequence>
<evidence type="ECO:0000256" key="1">
    <source>
        <dbReference type="ARBA" id="ARBA00004123"/>
    </source>
</evidence>
<dbReference type="InterPro" id="IPR001214">
    <property type="entry name" value="SET_dom"/>
</dbReference>
<dbReference type="SUPFAM" id="SSF82199">
    <property type="entry name" value="SET domain"/>
    <property type="match status" value="1"/>
</dbReference>
<keyword evidence="6" id="KW-0949">S-adenosyl-L-methionine</keyword>
<evidence type="ECO:0000256" key="4">
    <source>
        <dbReference type="ARBA" id="ARBA00022603"/>
    </source>
</evidence>
<dbReference type="InterPro" id="IPR041355">
    <property type="entry name" value="Pre-SET_CXC"/>
</dbReference>
<dbReference type="InterPro" id="IPR046341">
    <property type="entry name" value="SET_dom_sf"/>
</dbReference>
<name>A0ABD2P1A1_9CUCU</name>
<comment type="catalytic activity">
    <reaction evidence="11">
        <text>L-lysyl(27)-[histone H3] + 3 S-adenosyl-L-methionine = N(6),N(6),N(6)-trimethyl-L-lysyl(27)-[histone H3] + 3 S-adenosyl-L-homocysteine + 3 H(+)</text>
        <dbReference type="Rhea" id="RHEA:60292"/>
        <dbReference type="Rhea" id="RHEA-COMP:15535"/>
        <dbReference type="Rhea" id="RHEA-COMP:15548"/>
        <dbReference type="ChEBI" id="CHEBI:15378"/>
        <dbReference type="ChEBI" id="CHEBI:29969"/>
        <dbReference type="ChEBI" id="CHEBI:57856"/>
        <dbReference type="ChEBI" id="CHEBI:59789"/>
        <dbReference type="ChEBI" id="CHEBI:61961"/>
        <dbReference type="EC" id="2.1.1.356"/>
    </reaction>
</comment>
<dbReference type="Gene3D" id="2.170.270.10">
    <property type="entry name" value="SET domain"/>
    <property type="match status" value="1"/>
</dbReference>
<keyword evidence="7" id="KW-0156">Chromatin regulator</keyword>
<dbReference type="CDD" id="cd00167">
    <property type="entry name" value="SANT"/>
    <property type="match status" value="1"/>
</dbReference>
<evidence type="ECO:0000313" key="15">
    <source>
        <dbReference type="EMBL" id="KAL3284743.1"/>
    </source>
</evidence>
<dbReference type="PROSITE" id="PS50280">
    <property type="entry name" value="SET"/>
    <property type="match status" value="1"/>
</dbReference>
<feature type="domain" description="SET" evidence="13">
    <location>
        <begin position="600"/>
        <end position="715"/>
    </location>
</feature>
<dbReference type="Pfam" id="PF18118">
    <property type="entry name" value="PRC2_HTH_1"/>
    <property type="match status" value="1"/>
</dbReference>
<dbReference type="PANTHER" id="PTHR45747">
    <property type="entry name" value="HISTONE-LYSINE N-METHYLTRANSFERASE E(Z)"/>
    <property type="match status" value="1"/>
</dbReference>
<dbReference type="InterPro" id="IPR045318">
    <property type="entry name" value="EZH1/2-like"/>
</dbReference>
<dbReference type="Pfam" id="PF21358">
    <property type="entry name" value="Ezh2_MCSS"/>
    <property type="match status" value="1"/>
</dbReference>
<dbReference type="EC" id="2.1.1.356" evidence="2"/>
<gene>
    <name evidence="15" type="ORF">HHI36_018888</name>
</gene>
<keyword evidence="9" id="KW-0804">Transcription</keyword>
<evidence type="ECO:0000256" key="3">
    <source>
        <dbReference type="ARBA" id="ARBA00022491"/>
    </source>
</evidence>
<keyword evidence="16" id="KW-1185">Reference proteome</keyword>
<evidence type="ECO:0000256" key="5">
    <source>
        <dbReference type="ARBA" id="ARBA00022679"/>
    </source>
</evidence>
<evidence type="ECO:0000256" key="2">
    <source>
        <dbReference type="ARBA" id="ARBA00012186"/>
    </source>
</evidence>
<evidence type="ECO:0000256" key="7">
    <source>
        <dbReference type="ARBA" id="ARBA00022853"/>
    </source>
</evidence>
<evidence type="ECO:0000259" key="14">
    <source>
        <dbReference type="PROSITE" id="PS51633"/>
    </source>
</evidence>
<keyword evidence="8" id="KW-0805">Transcription regulation</keyword>
<keyword evidence="4" id="KW-0489">Methyltransferase</keyword>
<dbReference type="AlphaFoldDB" id="A0ABD2P1A1"/>
<accession>A0ABD2P1A1</accession>
<keyword evidence="10" id="KW-0539">Nucleus</keyword>
<dbReference type="Proteomes" id="UP001516400">
    <property type="component" value="Unassembled WGS sequence"/>
</dbReference>
<dbReference type="EMBL" id="JABFTP020000165">
    <property type="protein sequence ID" value="KAL3284743.1"/>
    <property type="molecule type" value="Genomic_DNA"/>
</dbReference>
<protein>
    <recommendedName>
        <fullName evidence="2">[histone H3]-lysine(27) N-trimethyltransferase</fullName>
        <ecNumber evidence="2">2.1.1.356</ecNumber>
    </recommendedName>
</protein>
<dbReference type="InterPro" id="IPR048358">
    <property type="entry name" value="EZH1/2_MCSS"/>
</dbReference>
<dbReference type="SMART" id="SM00317">
    <property type="entry name" value="SET"/>
    <property type="match status" value="1"/>
</dbReference>
<dbReference type="InterPro" id="IPR041343">
    <property type="entry name" value="PRC2_HTH_1"/>
</dbReference>
<dbReference type="InterPro" id="IPR044439">
    <property type="entry name" value="EZH2_SET"/>
</dbReference>
<feature type="compositionally biased region" description="Basic and acidic residues" evidence="12">
    <location>
        <begin position="330"/>
        <end position="347"/>
    </location>
</feature>
<evidence type="ECO:0000256" key="12">
    <source>
        <dbReference type="SAM" id="MobiDB-lite"/>
    </source>
</evidence>
<dbReference type="GO" id="GO:0005634">
    <property type="term" value="C:nucleus"/>
    <property type="evidence" value="ECO:0007669"/>
    <property type="project" value="UniProtKB-SubCell"/>
</dbReference>
<comment type="caution">
    <text evidence="15">The sequence shown here is derived from an EMBL/GenBank/DDBJ whole genome shotgun (WGS) entry which is preliminary data.</text>
</comment>
<dbReference type="GO" id="GO:0032259">
    <property type="term" value="P:methylation"/>
    <property type="evidence" value="ECO:0007669"/>
    <property type="project" value="UniProtKB-KW"/>
</dbReference>
<keyword evidence="5" id="KW-0808">Transferase</keyword>
<dbReference type="Pfam" id="PF00856">
    <property type="entry name" value="SET"/>
    <property type="match status" value="1"/>
</dbReference>
<dbReference type="PROSITE" id="PS51633">
    <property type="entry name" value="CXC"/>
    <property type="match status" value="1"/>
</dbReference>
<feature type="domain" description="CXC" evidence="14">
    <location>
        <begin position="492"/>
        <end position="593"/>
    </location>
</feature>
<evidence type="ECO:0000256" key="10">
    <source>
        <dbReference type="ARBA" id="ARBA00023242"/>
    </source>
</evidence>
<evidence type="ECO:0000259" key="13">
    <source>
        <dbReference type="PROSITE" id="PS50280"/>
    </source>
</evidence>
<dbReference type="FunFam" id="2.170.270.10:FF:000001">
    <property type="entry name" value="Putative histone-lysine N-methyltransferase EZH2"/>
    <property type="match status" value="1"/>
</dbReference>
<dbReference type="Pfam" id="PF18264">
    <property type="entry name" value="preSET_CXC"/>
    <property type="match status" value="1"/>
</dbReference>
<feature type="compositionally biased region" description="Low complexity" evidence="12">
    <location>
        <begin position="352"/>
        <end position="366"/>
    </location>
</feature>
<feature type="region of interest" description="Disordered" evidence="12">
    <location>
        <begin position="330"/>
        <end position="401"/>
    </location>
</feature>